<dbReference type="EMBL" id="LAZR01000019">
    <property type="protein sequence ID" value="KKO05275.1"/>
    <property type="molecule type" value="Genomic_DNA"/>
</dbReference>
<dbReference type="GO" id="GO:0008374">
    <property type="term" value="F:O-acyltransferase activity"/>
    <property type="evidence" value="ECO:0007669"/>
    <property type="project" value="InterPro"/>
</dbReference>
<protein>
    <recommendedName>
        <fullName evidence="3">Phospholipid/glycerol acyltransferase domain-containing protein</fullName>
    </recommendedName>
</protein>
<comment type="caution">
    <text evidence="4">The sequence shown here is derived from an EMBL/GenBank/DDBJ whole genome shotgun (WGS) entry which is preliminary data.</text>
</comment>
<dbReference type="SUPFAM" id="SSF69593">
    <property type="entry name" value="Glycerol-3-phosphate (1)-acyltransferase"/>
    <property type="match status" value="1"/>
</dbReference>
<dbReference type="GO" id="GO:0006629">
    <property type="term" value="P:lipid metabolic process"/>
    <property type="evidence" value="ECO:0007669"/>
    <property type="project" value="InterPro"/>
</dbReference>
<proteinExistence type="predicted"/>
<dbReference type="PANTHER" id="PTHR12563:SF17">
    <property type="entry name" value="DIHYDROXYACETONE PHOSPHATE ACYLTRANSFERASE"/>
    <property type="match status" value="1"/>
</dbReference>
<feature type="transmembrane region" description="Helical" evidence="2">
    <location>
        <begin position="12"/>
        <end position="33"/>
    </location>
</feature>
<dbReference type="InterPro" id="IPR002123">
    <property type="entry name" value="Plipid/glycerol_acylTrfase"/>
</dbReference>
<dbReference type="Pfam" id="PF01553">
    <property type="entry name" value="Acyltransferase"/>
    <property type="match status" value="1"/>
</dbReference>
<evidence type="ECO:0000256" key="2">
    <source>
        <dbReference type="SAM" id="Phobius"/>
    </source>
</evidence>
<keyword evidence="2" id="KW-0812">Transmembrane</keyword>
<dbReference type="InterPro" id="IPR022284">
    <property type="entry name" value="GPAT/DHAPAT"/>
</dbReference>
<keyword evidence="2" id="KW-1133">Transmembrane helix</keyword>
<evidence type="ECO:0000256" key="1">
    <source>
        <dbReference type="ARBA" id="ARBA00004184"/>
    </source>
</evidence>
<sequence length="468" mass="54606">MLDDNVSLPTWLYLLLWAAVVYAIVVSILYPGVRWFVRRRLNRAVERLNTSLSIKIKPFQQTKRQELIDKLVFDPQVLALIDSQARETNVPREALLLDVKRYAREIVPSFNAYVYYQLGYWLAKRISRFLYRIRVSAVDQEVLETLDKDSTVVFVMNHRSNMDYILICYLAAEQVTLSYAVGEWARVFPLESVIRAMGAFFVRRGSQNPLYRKVLGRYVQLATQSGVCQAVFLEGGLSRDGNVAEPKIGFLDYMLRHHDHRKHRNITFIPVGINYDRVIEDKNLMHWDDKSRRSTRWQTLIRVLRFLRVNIFSDSRSRWQRYGYAGVNFGIPIDMRKYCEKHRLLFAAMPQRDRIPAVTALAEHLMEAVRYVIPVLPVPVIATVFAQHKGEGLRSLDIIAGCDEIIDDMITSGAAIRDEQKPRQKTIAAALDNLRHRHILLEENDVYRINPAFERLIHYYANSIIHWR</sequence>
<evidence type="ECO:0000259" key="3">
    <source>
        <dbReference type="SMART" id="SM00563"/>
    </source>
</evidence>
<gene>
    <name evidence="4" type="ORF">LCGC14_0075460</name>
</gene>
<dbReference type="PANTHER" id="PTHR12563">
    <property type="entry name" value="GLYCEROL-3-PHOSPHATE ACYLTRANSFERASE"/>
    <property type="match status" value="1"/>
</dbReference>
<name>A0A0F9VMM3_9ZZZZ</name>
<organism evidence="4">
    <name type="scientific">marine sediment metagenome</name>
    <dbReference type="NCBI Taxonomy" id="412755"/>
    <lineage>
        <taxon>unclassified sequences</taxon>
        <taxon>metagenomes</taxon>
        <taxon>ecological metagenomes</taxon>
    </lineage>
</organism>
<dbReference type="SMART" id="SM00563">
    <property type="entry name" value="PlsC"/>
    <property type="match status" value="1"/>
</dbReference>
<comment type="subcellular location">
    <subcellularLocation>
        <location evidence="1">Endomembrane system</location>
        <topology evidence="1">Peripheral membrane protein</topology>
    </subcellularLocation>
</comment>
<dbReference type="InterPro" id="IPR045520">
    <property type="entry name" value="GPAT/DHAPAT_C"/>
</dbReference>
<dbReference type="Pfam" id="PF19277">
    <property type="entry name" value="GPAT_C"/>
    <property type="match status" value="1"/>
</dbReference>
<dbReference type="GO" id="GO:0012505">
    <property type="term" value="C:endomembrane system"/>
    <property type="evidence" value="ECO:0007669"/>
    <property type="project" value="UniProtKB-SubCell"/>
</dbReference>
<evidence type="ECO:0000313" key="4">
    <source>
        <dbReference type="EMBL" id="KKO05275.1"/>
    </source>
</evidence>
<keyword evidence="2" id="KW-0472">Membrane</keyword>
<reference evidence="4" key="1">
    <citation type="journal article" date="2015" name="Nature">
        <title>Complex archaea that bridge the gap between prokaryotes and eukaryotes.</title>
        <authorList>
            <person name="Spang A."/>
            <person name="Saw J.H."/>
            <person name="Jorgensen S.L."/>
            <person name="Zaremba-Niedzwiedzka K."/>
            <person name="Martijn J."/>
            <person name="Lind A.E."/>
            <person name="van Eijk R."/>
            <person name="Schleper C."/>
            <person name="Guy L."/>
            <person name="Ettema T.J."/>
        </authorList>
    </citation>
    <scope>NUCLEOTIDE SEQUENCE</scope>
</reference>
<feature type="domain" description="Phospholipid/glycerol acyltransferase" evidence="3">
    <location>
        <begin position="152"/>
        <end position="276"/>
    </location>
</feature>
<dbReference type="AlphaFoldDB" id="A0A0F9VMM3"/>
<accession>A0A0F9VMM3</accession>